<dbReference type="EMBL" id="ML004465">
    <property type="protein sequence ID" value="RKP30151.1"/>
    <property type="molecule type" value="Genomic_DNA"/>
</dbReference>
<name>A0A4P9ZDD9_9ASCO</name>
<dbReference type="OrthoDB" id="4084751at2759"/>
<dbReference type="Gene3D" id="3.40.1090.10">
    <property type="entry name" value="Cytosolic phospholipase A2 catalytic domain"/>
    <property type="match status" value="1"/>
</dbReference>
<comment type="similarity">
    <text evidence="1 10">Belongs to the lysophospholipase family.</text>
</comment>
<dbReference type="GO" id="GO:0004622">
    <property type="term" value="F:phosphatidylcholine lysophospholipase activity"/>
    <property type="evidence" value="ECO:0007669"/>
    <property type="project" value="UniProtKB-EC"/>
</dbReference>
<reference evidence="13" key="1">
    <citation type="journal article" date="2018" name="Nat. Microbiol.">
        <title>Leveraging single-cell genomics to expand the fungal tree of life.</title>
        <authorList>
            <person name="Ahrendt S.R."/>
            <person name="Quandt C.A."/>
            <person name="Ciobanu D."/>
            <person name="Clum A."/>
            <person name="Salamov A."/>
            <person name="Andreopoulos B."/>
            <person name="Cheng J.F."/>
            <person name="Woyke T."/>
            <person name="Pelin A."/>
            <person name="Henrissat B."/>
            <person name="Reynolds N.K."/>
            <person name="Benny G.L."/>
            <person name="Smith M.E."/>
            <person name="James T.Y."/>
            <person name="Grigoriev I.V."/>
        </authorList>
    </citation>
    <scope>NUCLEOTIDE SEQUENCE [LARGE SCALE GENOMIC DNA]</scope>
    <source>
        <strain evidence="13">Baker2002</strain>
    </source>
</reference>
<dbReference type="AlphaFoldDB" id="A0A4P9ZDD9"/>
<dbReference type="Pfam" id="PF01735">
    <property type="entry name" value="PLA2_B"/>
    <property type="match status" value="1"/>
</dbReference>
<dbReference type="SUPFAM" id="SSF52151">
    <property type="entry name" value="FabD/lysophospholipase-like"/>
    <property type="match status" value="1"/>
</dbReference>
<feature type="domain" description="PLA2c" evidence="11">
    <location>
        <begin position="50"/>
        <end position="599"/>
    </location>
</feature>
<dbReference type="PROSITE" id="PS51210">
    <property type="entry name" value="PLA2C"/>
    <property type="match status" value="1"/>
</dbReference>
<evidence type="ECO:0000256" key="4">
    <source>
        <dbReference type="ARBA" id="ARBA00022801"/>
    </source>
</evidence>
<evidence type="ECO:0000256" key="3">
    <source>
        <dbReference type="ARBA" id="ARBA00022729"/>
    </source>
</evidence>
<dbReference type="InterPro" id="IPR016035">
    <property type="entry name" value="Acyl_Trfase/lysoPLipase"/>
</dbReference>
<comment type="catalytic activity">
    <reaction evidence="10">
        <text>a 1-acyl-sn-glycero-3-phosphocholine + H2O = sn-glycerol 3-phosphocholine + a fatty acid + H(+)</text>
        <dbReference type="Rhea" id="RHEA:15177"/>
        <dbReference type="ChEBI" id="CHEBI:15377"/>
        <dbReference type="ChEBI" id="CHEBI:15378"/>
        <dbReference type="ChEBI" id="CHEBI:16870"/>
        <dbReference type="ChEBI" id="CHEBI:28868"/>
        <dbReference type="ChEBI" id="CHEBI:58168"/>
        <dbReference type="EC" id="3.1.1.5"/>
    </reaction>
</comment>
<evidence type="ECO:0000256" key="2">
    <source>
        <dbReference type="ARBA" id="ARBA00013274"/>
    </source>
</evidence>
<dbReference type="GO" id="GO:0005886">
    <property type="term" value="C:plasma membrane"/>
    <property type="evidence" value="ECO:0007669"/>
    <property type="project" value="TreeGrafter"/>
</dbReference>
<accession>A0A4P9ZDD9</accession>
<keyword evidence="3 10" id="KW-0732">Signal</keyword>
<dbReference type="EC" id="3.1.1.5" evidence="2 10"/>
<evidence type="ECO:0000256" key="1">
    <source>
        <dbReference type="ARBA" id="ARBA00008780"/>
    </source>
</evidence>
<evidence type="ECO:0000256" key="8">
    <source>
        <dbReference type="ARBA" id="ARBA00059407"/>
    </source>
</evidence>
<dbReference type="GO" id="GO:0046475">
    <property type="term" value="P:glycerophospholipid catabolic process"/>
    <property type="evidence" value="ECO:0007669"/>
    <property type="project" value="TreeGrafter"/>
</dbReference>
<dbReference type="Proteomes" id="UP000268321">
    <property type="component" value="Unassembled WGS sequence"/>
</dbReference>
<evidence type="ECO:0000256" key="5">
    <source>
        <dbReference type="ARBA" id="ARBA00022963"/>
    </source>
</evidence>
<keyword evidence="7" id="KW-0325">Glycoprotein</keyword>
<dbReference type="GO" id="GO:0005576">
    <property type="term" value="C:extracellular region"/>
    <property type="evidence" value="ECO:0007669"/>
    <property type="project" value="TreeGrafter"/>
</dbReference>
<keyword evidence="6 9" id="KW-0443">Lipid metabolism</keyword>
<evidence type="ECO:0000256" key="9">
    <source>
        <dbReference type="PROSITE-ProRule" id="PRU00555"/>
    </source>
</evidence>
<feature type="signal peptide" evidence="10">
    <location>
        <begin position="1"/>
        <end position="18"/>
    </location>
</feature>
<dbReference type="PANTHER" id="PTHR10728">
    <property type="entry name" value="CYTOSOLIC PHOSPHOLIPASE A2"/>
    <property type="match status" value="1"/>
</dbReference>
<gene>
    <name evidence="12" type="ORF">METBISCDRAFT_31146</name>
</gene>
<dbReference type="GO" id="GO:0004623">
    <property type="term" value="F:phospholipase A2 activity"/>
    <property type="evidence" value="ECO:0007669"/>
    <property type="project" value="TreeGrafter"/>
</dbReference>
<organism evidence="12 13">
    <name type="scientific">Metschnikowia bicuspidata</name>
    <dbReference type="NCBI Taxonomy" id="27322"/>
    <lineage>
        <taxon>Eukaryota</taxon>
        <taxon>Fungi</taxon>
        <taxon>Dikarya</taxon>
        <taxon>Ascomycota</taxon>
        <taxon>Saccharomycotina</taxon>
        <taxon>Pichiomycetes</taxon>
        <taxon>Metschnikowiaceae</taxon>
        <taxon>Metschnikowia</taxon>
    </lineage>
</organism>
<dbReference type="InterPro" id="IPR002642">
    <property type="entry name" value="LysoPLipase_cat_dom"/>
</dbReference>
<keyword evidence="4 9" id="KW-0378">Hydrolase</keyword>
<sequence>MRIALIAAGAVFWATVHATSSLPQKDGPSTFPGFTNTPKGGAAYKPRPTECPSWPIIREATEISNREQEYIEERQKRTSEALKVFFSDVCKLTDFDADAFFSSSNVSVALAFSGGGYRAMLSGAGQLLALDARTDVLKSHGLGGLLQSATYILGLSGGAWLVGTLALNDWPPVEDVISADLHLWNLDQSIFNPSGINVFATVSYYNLIRQAVNSKSDAGFATSITDVFGRALSHQFFDPAKSYNAGEGITWSSLAKLASFKDHLMPFPVVLADERDPGTKIVNLNSTVFEITPFEFGSWDPSLRAFVDLRYLGTTFDNGATISECITNFDNAGFILGTLSSMFNQILMRVEQSQNINWAVRKILTWVLGAFSEKEADIASFEPNPFYNLDYGSLESIRHGHTLHLVDGGEDLQNIPIYPYIQPARNVDVVFAFDNSADTPQNWANASSLVYTFLRQFGVQGRGSPFPYVPLVDRLIEDGFGDQPVFFGCNAAELEPLAEYHDYIVEATDIPVVVYIPNREYTYASNVSSLQVDFDRGEMSGIIANGFAVSTRGNFSDDSDWGKCVGCAIIRREQERRGDDQLDECRACFENYCWKGDISDTPETLSLWSDLPVSAAFQGSDAFVTAHRSTAESTLARQFASTTALTAHKNEAARWGPWTAMFLLACILSH</sequence>
<dbReference type="FunFam" id="3.40.1090.10:FF:000010">
    <property type="entry name" value="Lysophospholipase"/>
    <property type="match status" value="1"/>
</dbReference>
<keyword evidence="5 9" id="KW-0442">Lipid degradation</keyword>
<evidence type="ECO:0000256" key="6">
    <source>
        <dbReference type="ARBA" id="ARBA00023098"/>
    </source>
</evidence>
<evidence type="ECO:0000313" key="12">
    <source>
        <dbReference type="EMBL" id="RKP30151.1"/>
    </source>
</evidence>
<proteinExistence type="inferred from homology"/>
<dbReference type="SMART" id="SM00022">
    <property type="entry name" value="PLAc"/>
    <property type="match status" value="1"/>
</dbReference>
<feature type="chain" id="PRO_5021041165" description="Lysophospholipase" evidence="10">
    <location>
        <begin position="19"/>
        <end position="670"/>
    </location>
</feature>
<evidence type="ECO:0000313" key="13">
    <source>
        <dbReference type="Proteomes" id="UP000268321"/>
    </source>
</evidence>
<keyword evidence="13" id="KW-1185">Reference proteome</keyword>
<evidence type="ECO:0000256" key="10">
    <source>
        <dbReference type="RuleBase" id="RU362103"/>
    </source>
</evidence>
<evidence type="ECO:0000256" key="7">
    <source>
        <dbReference type="ARBA" id="ARBA00023180"/>
    </source>
</evidence>
<comment type="function">
    <text evidence="8">Catalyzes the release of fatty acids from lysophospholipids. Phospholipase B may well contribute to pathogenicity by abetting the fungus in damaging and traversing host cell membranes, processes which likely increase the rapidity of disseminated infection.</text>
</comment>
<dbReference type="GO" id="GO:0005829">
    <property type="term" value="C:cytosol"/>
    <property type="evidence" value="ECO:0007669"/>
    <property type="project" value="TreeGrafter"/>
</dbReference>
<dbReference type="PANTHER" id="PTHR10728:SF33">
    <property type="entry name" value="LYSOPHOSPHOLIPASE 1-RELATED"/>
    <property type="match status" value="1"/>
</dbReference>
<protein>
    <recommendedName>
        <fullName evidence="2 10">Lysophospholipase</fullName>
        <ecNumber evidence="2 10">3.1.1.5</ecNumber>
    </recommendedName>
</protein>
<dbReference type="GO" id="GO:0005783">
    <property type="term" value="C:endoplasmic reticulum"/>
    <property type="evidence" value="ECO:0007669"/>
    <property type="project" value="TreeGrafter"/>
</dbReference>
<evidence type="ECO:0000259" key="11">
    <source>
        <dbReference type="PROSITE" id="PS51210"/>
    </source>
</evidence>